<dbReference type="RefSeq" id="WP_190144348.1">
    <property type="nucleotide sequence ID" value="NZ_BLIO01000001.1"/>
</dbReference>
<dbReference type="EMBL" id="BLIO01000001">
    <property type="protein sequence ID" value="GFE12265.1"/>
    <property type="molecule type" value="Genomic_DNA"/>
</dbReference>
<feature type="region of interest" description="Disordered" evidence="1">
    <location>
        <begin position="13"/>
        <end position="59"/>
    </location>
</feature>
<proteinExistence type="predicted"/>
<feature type="compositionally biased region" description="Low complexity" evidence="1">
    <location>
        <begin position="26"/>
        <end position="47"/>
    </location>
</feature>
<organism evidence="2 3">
    <name type="scientific">Streptomyces glebosus</name>
    <dbReference type="NCBI Taxonomy" id="249580"/>
    <lineage>
        <taxon>Bacteria</taxon>
        <taxon>Bacillati</taxon>
        <taxon>Actinomycetota</taxon>
        <taxon>Actinomycetes</taxon>
        <taxon>Kitasatosporales</taxon>
        <taxon>Streptomycetaceae</taxon>
        <taxon>Streptomyces</taxon>
    </lineage>
</organism>
<reference evidence="2 3" key="1">
    <citation type="submission" date="2019-12" db="EMBL/GenBank/DDBJ databases">
        <title>Whole genome shotgun sequence of Streptomyces hygroscopicus subsp. glebosus NBRC 13786.</title>
        <authorList>
            <person name="Ichikawa N."/>
            <person name="Kimura A."/>
            <person name="Kitahashi Y."/>
            <person name="Komaki H."/>
            <person name="Tamura T."/>
        </authorList>
    </citation>
    <scope>NUCLEOTIDE SEQUENCE [LARGE SCALE GENOMIC DNA]</scope>
    <source>
        <strain evidence="2 3">NBRC 13786</strain>
    </source>
</reference>
<protein>
    <recommendedName>
        <fullName evidence="4">FAD-binding domain-containing protein</fullName>
    </recommendedName>
</protein>
<accession>A0A640SS05</accession>
<dbReference type="AlphaFoldDB" id="A0A640SS05"/>
<sequence>MLVRRRKTWHTVWRPGPLPASRTSRRSSTGSHRSPPAPPRSAARQPPEGLAAGDRAPDCDGLRHDLTTFPSRLFDLLRGPDHTLLLYADDEAQLAPYDEVVASARRGAHGQLSVWVDAAPHLRTDGLALPFVHDSLDAFRKMYGARGGEGFLIRPDGYLGLRDAPVSAPRLRAHLALTFRT</sequence>
<gene>
    <name evidence="2" type="ORF">Sgleb_03120</name>
</gene>
<dbReference type="Gene3D" id="3.40.30.120">
    <property type="match status" value="1"/>
</dbReference>
<evidence type="ECO:0000313" key="2">
    <source>
        <dbReference type="EMBL" id="GFE12265.1"/>
    </source>
</evidence>
<keyword evidence="3" id="KW-1185">Reference proteome</keyword>
<evidence type="ECO:0008006" key="4">
    <source>
        <dbReference type="Google" id="ProtNLM"/>
    </source>
</evidence>
<dbReference type="Proteomes" id="UP000430079">
    <property type="component" value="Unassembled WGS sequence"/>
</dbReference>
<comment type="caution">
    <text evidence="2">The sequence shown here is derived from an EMBL/GenBank/DDBJ whole genome shotgun (WGS) entry which is preliminary data.</text>
</comment>
<evidence type="ECO:0000313" key="3">
    <source>
        <dbReference type="Proteomes" id="UP000430079"/>
    </source>
</evidence>
<evidence type="ECO:0000256" key="1">
    <source>
        <dbReference type="SAM" id="MobiDB-lite"/>
    </source>
</evidence>
<name>A0A640SS05_9ACTN</name>